<gene>
    <name evidence="4" type="ORF">THSYN_00435</name>
</gene>
<sequence>MRARHHHEGRKTMKPLNRSVWLLMALTLVPLLLCGNGAQARSLAQIRDSGVLKIGIREDIPPIQYRDQKGELVGIDPDLGRALADALGVKPEWVILAGSKFREEVLLAQKVDVVISSFSITRERLEVIDFSNPYFTTGLAVMIRAGDRAKIRGYKDLAGKTVTATRGSTGERLISELVPDADFFFVTGTAETYGALRSGKADALINDKVFLDHAAAQSPDLYVLDGTLSADQYGIGVAKGDQDLLNYVNDVLSRMKADGKLARLIGKYSKFDPGLEPEAIKGGTLTSYVVKPGDTLSRIALQFYGDPTRWPIIYAANRDTVKYANVLNVGLELKIPSSARAVDAVAPVKEPAVGPSVGDGLKGKLKEAEGLYKGGLIDRKEYEELKKALLKRFMEN</sequence>
<evidence type="ECO:0000256" key="1">
    <source>
        <dbReference type="ARBA" id="ARBA00010333"/>
    </source>
</evidence>
<dbReference type="Gene3D" id="3.40.190.10">
    <property type="entry name" value="Periplasmic binding protein-like II"/>
    <property type="match status" value="2"/>
</dbReference>
<keyword evidence="5" id="KW-1185">Reference proteome</keyword>
<dbReference type="PROSITE" id="PS51782">
    <property type="entry name" value="LYSM"/>
    <property type="match status" value="1"/>
</dbReference>
<dbReference type="EMBL" id="CP020370">
    <property type="protein sequence ID" value="AUB79575.1"/>
    <property type="molecule type" value="Genomic_DNA"/>
</dbReference>
<dbReference type="SUPFAM" id="SSF54106">
    <property type="entry name" value="LysM domain"/>
    <property type="match status" value="1"/>
</dbReference>
<reference evidence="4 5" key="1">
    <citation type="submission" date="2017-03" db="EMBL/GenBank/DDBJ databases">
        <title>Complete genome sequence of Candidatus 'Thiodictyon syntrophicum' sp. nov. strain Cad16T, a photolithoautotroph purple sulfur bacterium isolated from an alpine meromictic lake.</title>
        <authorList>
            <person name="Luedin S.M."/>
            <person name="Pothier J.F."/>
            <person name="Danza F."/>
            <person name="Storelli N."/>
            <person name="Wittwer M."/>
            <person name="Tonolla M."/>
        </authorList>
    </citation>
    <scope>NUCLEOTIDE SEQUENCE [LARGE SCALE GENOMIC DNA]</scope>
    <source>
        <strain evidence="4 5">Cad16T</strain>
    </source>
</reference>
<dbReference type="CDD" id="cd00118">
    <property type="entry name" value="LysM"/>
    <property type="match status" value="1"/>
</dbReference>
<dbReference type="SMART" id="SM00257">
    <property type="entry name" value="LysM"/>
    <property type="match status" value="1"/>
</dbReference>
<protein>
    <recommendedName>
        <fullName evidence="3">LysM domain-containing protein</fullName>
    </recommendedName>
</protein>
<dbReference type="SMART" id="SM00062">
    <property type="entry name" value="PBPb"/>
    <property type="match status" value="1"/>
</dbReference>
<dbReference type="GO" id="GO:0016020">
    <property type="term" value="C:membrane"/>
    <property type="evidence" value="ECO:0007669"/>
    <property type="project" value="InterPro"/>
</dbReference>
<evidence type="ECO:0000256" key="2">
    <source>
        <dbReference type="ARBA" id="ARBA00022729"/>
    </source>
</evidence>
<feature type="domain" description="LysM" evidence="3">
    <location>
        <begin position="286"/>
        <end position="335"/>
    </location>
</feature>
<organism evidence="4 5">
    <name type="scientific">Candidatus Thiodictyon syntrophicum</name>
    <dbReference type="NCBI Taxonomy" id="1166950"/>
    <lineage>
        <taxon>Bacteria</taxon>
        <taxon>Pseudomonadati</taxon>
        <taxon>Pseudomonadota</taxon>
        <taxon>Gammaproteobacteria</taxon>
        <taxon>Chromatiales</taxon>
        <taxon>Chromatiaceae</taxon>
        <taxon>Thiodictyon</taxon>
    </lineage>
</organism>
<dbReference type="InterPro" id="IPR018392">
    <property type="entry name" value="LysM"/>
</dbReference>
<dbReference type="GO" id="GO:0015276">
    <property type="term" value="F:ligand-gated monoatomic ion channel activity"/>
    <property type="evidence" value="ECO:0007669"/>
    <property type="project" value="InterPro"/>
</dbReference>
<dbReference type="OrthoDB" id="9813518at2"/>
<dbReference type="Gene3D" id="3.10.350.10">
    <property type="entry name" value="LysM domain"/>
    <property type="match status" value="1"/>
</dbReference>
<dbReference type="InterPro" id="IPR036779">
    <property type="entry name" value="LysM_dom_sf"/>
</dbReference>
<dbReference type="Pfam" id="PF01476">
    <property type="entry name" value="LysM"/>
    <property type="match status" value="1"/>
</dbReference>
<accession>A0A2K8U216</accession>
<dbReference type="AlphaFoldDB" id="A0A2K8U216"/>
<evidence type="ECO:0000259" key="3">
    <source>
        <dbReference type="PROSITE" id="PS51782"/>
    </source>
</evidence>
<dbReference type="Proteomes" id="UP000232638">
    <property type="component" value="Chromosome"/>
</dbReference>
<dbReference type="InterPro" id="IPR001638">
    <property type="entry name" value="Solute-binding_3/MltF_N"/>
</dbReference>
<evidence type="ECO:0000313" key="4">
    <source>
        <dbReference type="EMBL" id="AUB79575.1"/>
    </source>
</evidence>
<name>A0A2K8U216_9GAMM</name>
<dbReference type="Pfam" id="PF00497">
    <property type="entry name" value="SBP_bac_3"/>
    <property type="match status" value="1"/>
</dbReference>
<comment type="similarity">
    <text evidence="1">Belongs to the bacterial solute-binding protein 3 family.</text>
</comment>
<proteinExistence type="inferred from homology"/>
<dbReference type="InterPro" id="IPR001320">
    <property type="entry name" value="Iontro_rcpt_C"/>
</dbReference>
<evidence type="ECO:0000313" key="5">
    <source>
        <dbReference type="Proteomes" id="UP000232638"/>
    </source>
</evidence>
<dbReference type="PANTHER" id="PTHR35936:SF17">
    <property type="entry name" value="ARGININE-BINDING EXTRACELLULAR PROTEIN ARTP"/>
    <property type="match status" value="1"/>
</dbReference>
<dbReference type="SUPFAM" id="SSF53850">
    <property type="entry name" value="Periplasmic binding protein-like II"/>
    <property type="match status" value="1"/>
</dbReference>
<dbReference type="CDD" id="cd13530">
    <property type="entry name" value="PBP2_peptides_like"/>
    <property type="match status" value="1"/>
</dbReference>
<keyword evidence="2" id="KW-0732">Signal</keyword>
<dbReference type="PANTHER" id="PTHR35936">
    <property type="entry name" value="MEMBRANE-BOUND LYTIC MUREIN TRANSGLYCOSYLASE F"/>
    <property type="match status" value="1"/>
</dbReference>
<dbReference type="KEGG" id="tsy:THSYN_00435"/>
<dbReference type="SMART" id="SM00079">
    <property type="entry name" value="PBPe"/>
    <property type="match status" value="1"/>
</dbReference>